<dbReference type="Proteomes" id="UP001307849">
    <property type="component" value="Unassembled WGS sequence"/>
</dbReference>
<name>A0AAN8NIE9_9PEZI</name>
<dbReference type="InterPro" id="IPR029058">
    <property type="entry name" value="AB_hydrolase_fold"/>
</dbReference>
<evidence type="ECO:0000313" key="2">
    <source>
        <dbReference type="EMBL" id="KAK6513226.1"/>
    </source>
</evidence>
<accession>A0AAN8NIE9</accession>
<comment type="caution">
    <text evidence="2">The sequence shown here is derived from an EMBL/GenBank/DDBJ whole genome shotgun (WGS) entry which is preliminary data.</text>
</comment>
<dbReference type="Gene3D" id="3.40.50.1820">
    <property type="entry name" value="alpha/beta hydrolase"/>
    <property type="match status" value="1"/>
</dbReference>
<dbReference type="InterPro" id="IPR013094">
    <property type="entry name" value="AB_hydrolase_3"/>
</dbReference>
<keyword evidence="3" id="KW-1185">Reference proteome</keyword>
<reference evidence="2 3" key="1">
    <citation type="submission" date="2019-10" db="EMBL/GenBank/DDBJ databases">
        <authorList>
            <person name="Palmer J.M."/>
        </authorList>
    </citation>
    <scope>NUCLEOTIDE SEQUENCE [LARGE SCALE GENOMIC DNA]</scope>
    <source>
        <strain evidence="2 3">TWF506</strain>
    </source>
</reference>
<protein>
    <recommendedName>
        <fullName evidence="1">Alpha/beta hydrolase fold-3 domain-containing protein</fullName>
    </recommendedName>
</protein>
<gene>
    <name evidence="2" type="ORF">TWF506_009388</name>
</gene>
<dbReference type="GO" id="GO:0016787">
    <property type="term" value="F:hydrolase activity"/>
    <property type="evidence" value="ECO:0007669"/>
    <property type="project" value="InterPro"/>
</dbReference>
<organism evidence="2 3">
    <name type="scientific">Arthrobotrys conoides</name>
    <dbReference type="NCBI Taxonomy" id="74498"/>
    <lineage>
        <taxon>Eukaryota</taxon>
        <taxon>Fungi</taxon>
        <taxon>Dikarya</taxon>
        <taxon>Ascomycota</taxon>
        <taxon>Pezizomycotina</taxon>
        <taxon>Orbiliomycetes</taxon>
        <taxon>Orbiliales</taxon>
        <taxon>Orbiliaceae</taxon>
        <taxon>Arthrobotrys</taxon>
    </lineage>
</organism>
<proteinExistence type="predicted"/>
<dbReference type="SUPFAM" id="SSF53474">
    <property type="entry name" value="alpha/beta-Hydrolases"/>
    <property type="match status" value="1"/>
</dbReference>
<dbReference type="AlphaFoldDB" id="A0AAN8NIE9"/>
<feature type="domain" description="Alpha/beta hydrolase fold-3" evidence="1">
    <location>
        <begin position="158"/>
        <end position="339"/>
    </location>
</feature>
<sequence length="567" mass="63798">MLQTVARMRFPRHFLPAASRLVSHRFRESHPQLQYFSLRNVAAQTAQLHTRAPQLDTDEDLQDVYDQEYIKFYRKNIATKAAYNPFDDIALYEQYPCETDYQQETGYADVSCRDYTLPRKAAGSILLRVYNSLNRTSRSPVILYFPSRGTNPLPTTYEHHVISELTKLTNSTTISVGYRVSPPFPLSLHDALAAVDWARSLLPTVSLETYCQNGYDGRLMAVLGTGIGGSIAASIGATEGRESGIIAIGAWLPIVDWAFDPLPGIPESHLSTIPRSPSLLEKYSQADAEAIDPDLLSTYSQLADNPFLSSETLKTIRSHYLATPEDFTDPFVSPLYRFSSSGVNIWTNLISRVQSELLADPENPPAWVKSLPSTILKRGPRRLVPYPPLDLLWKLTVPMMRIVSAEGDILHQQISEYVHAARVSLFPSKLKTIEDMAKEEAKELGRTHNNDLLTEKPIYWNSSQDKVGKAEAEQDLRKRSWDEITEVKAKNSDGPGYTKAAEIYIQHEIIPKAGHCLITAAGEISSSIMEVKKMAEWINLVFESEPKQASRWKLQQENAKLKRTSKL</sequence>
<evidence type="ECO:0000259" key="1">
    <source>
        <dbReference type="Pfam" id="PF07859"/>
    </source>
</evidence>
<dbReference type="Pfam" id="PF07859">
    <property type="entry name" value="Abhydrolase_3"/>
    <property type="match status" value="1"/>
</dbReference>
<dbReference type="EMBL" id="JAVHJM010000006">
    <property type="protein sequence ID" value="KAK6513226.1"/>
    <property type="molecule type" value="Genomic_DNA"/>
</dbReference>
<evidence type="ECO:0000313" key="3">
    <source>
        <dbReference type="Proteomes" id="UP001307849"/>
    </source>
</evidence>